<dbReference type="Gene3D" id="3.40.50.720">
    <property type="entry name" value="NAD(P)-binding Rossmann-like Domain"/>
    <property type="match status" value="1"/>
</dbReference>
<organism evidence="1 2">
    <name type="scientific">Adiantum capillus-veneris</name>
    <name type="common">Maidenhair fern</name>
    <dbReference type="NCBI Taxonomy" id="13818"/>
    <lineage>
        <taxon>Eukaryota</taxon>
        <taxon>Viridiplantae</taxon>
        <taxon>Streptophyta</taxon>
        <taxon>Embryophyta</taxon>
        <taxon>Tracheophyta</taxon>
        <taxon>Polypodiopsida</taxon>
        <taxon>Polypodiidae</taxon>
        <taxon>Polypodiales</taxon>
        <taxon>Pteridineae</taxon>
        <taxon>Pteridaceae</taxon>
        <taxon>Vittarioideae</taxon>
        <taxon>Adiantum</taxon>
    </lineage>
</organism>
<dbReference type="PANTHER" id="PTHR43544">
    <property type="entry name" value="SHORT-CHAIN DEHYDROGENASE/REDUCTASE"/>
    <property type="match status" value="1"/>
</dbReference>
<evidence type="ECO:0000313" key="1">
    <source>
        <dbReference type="EMBL" id="KAI5062320.1"/>
    </source>
</evidence>
<protein>
    <submittedName>
        <fullName evidence="1">Uncharacterized protein</fullName>
    </submittedName>
</protein>
<dbReference type="InterPro" id="IPR051468">
    <property type="entry name" value="Fungal_SecMetab_SDRs"/>
</dbReference>
<dbReference type="PANTHER" id="PTHR43544:SF12">
    <property type="entry name" value="NAD(P)-BINDING ROSSMANN-FOLD SUPERFAMILY PROTEIN"/>
    <property type="match status" value="1"/>
</dbReference>
<dbReference type="CDD" id="cd05325">
    <property type="entry name" value="carb_red_sniffer_like_SDR_c"/>
    <property type="match status" value="1"/>
</dbReference>
<evidence type="ECO:0000313" key="2">
    <source>
        <dbReference type="Proteomes" id="UP000886520"/>
    </source>
</evidence>
<dbReference type="SUPFAM" id="SSF51735">
    <property type="entry name" value="NAD(P)-binding Rossmann-fold domains"/>
    <property type="match status" value="1"/>
</dbReference>
<dbReference type="Proteomes" id="UP000886520">
    <property type="component" value="Chromosome 22"/>
</dbReference>
<name>A0A9D4Z5X6_ADICA</name>
<dbReference type="Pfam" id="PF00106">
    <property type="entry name" value="adh_short"/>
    <property type="match status" value="1"/>
</dbReference>
<dbReference type="PRINTS" id="PR00081">
    <property type="entry name" value="GDHRDH"/>
</dbReference>
<gene>
    <name evidence="1" type="ORF">GOP47_0022859</name>
</gene>
<dbReference type="GO" id="GO:0005737">
    <property type="term" value="C:cytoplasm"/>
    <property type="evidence" value="ECO:0007669"/>
    <property type="project" value="TreeGrafter"/>
</dbReference>
<dbReference type="EMBL" id="JABFUD020000022">
    <property type="protein sequence ID" value="KAI5062320.1"/>
    <property type="molecule type" value="Genomic_DNA"/>
</dbReference>
<comment type="caution">
    <text evidence="1">The sequence shown here is derived from an EMBL/GenBank/DDBJ whole genome shotgun (WGS) entry which is preliminary data.</text>
</comment>
<dbReference type="OrthoDB" id="5296at2759"/>
<dbReference type="InterPro" id="IPR036291">
    <property type="entry name" value="NAD(P)-bd_dom_sf"/>
</dbReference>
<accession>A0A9D4Z5X6</accession>
<reference evidence="1" key="1">
    <citation type="submission" date="2021-01" db="EMBL/GenBank/DDBJ databases">
        <title>Adiantum capillus-veneris genome.</title>
        <authorList>
            <person name="Fang Y."/>
            <person name="Liao Q."/>
        </authorList>
    </citation>
    <scope>NUCLEOTIDE SEQUENCE</scope>
    <source>
        <strain evidence="1">H3</strain>
        <tissue evidence="1">Leaf</tissue>
    </source>
</reference>
<dbReference type="InterPro" id="IPR002347">
    <property type="entry name" value="SDR_fam"/>
</dbReference>
<dbReference type="AlphaFoldDB" id="A0A9D4Z5X6"/>
<keyword evidence="2" id="KW-1185">Reference proteome</keyword>
<proteinExistence type="predicted"/>
<dbReference type="GO" id="GO:0016491">
    <property type="term" value="F:oxidoreductase activity"/>
    <property type="evidence" value="ECO:0007669"/>
    <property type="project" value="TreeGrafter"/>
</dbReference>
<sequence>MASFVLPKSLSLPWRRPEAQFMPLSARPTSLRMAPSFRIRAISIFDEEEEEDPNLYPNKYHEPVSLVTGASRGLGLEFTRQLLIKYPGTIVYGTARNPAESPGLQALKRRHPVRCELATMDVTKEETIEAVAKEVNEKYGRLDLIVHCAAEFIIPDEILPELYLEELEPDIAMRLFEVNAVGPVLVTKHFWELLKIGHGTHTGRAGAVVVMMGHKCSSMKDNTFGSWYSYRASKTALNMFTRNMAMEAERRKDPILFTIIHPGVVNTLHSKFYAPKVPNMKLFQPDYAVERLLGILNKVRLEDNSRFSSWDRQEVPW</sequence>